<evidence type="ECO:0000313" key="1">
    <source>
        <dbReference type="EMBL" id="RMO84172.1"/>
    </source>
</evidence>
<organism evidence="1 2">
    <name type="scientific">Pseudomonas syringae pv. tagetis</name>
    <dbReference type="NCBI Taxonomy" id="129140"/>
    <lineage>
        <taxon>Bacteria</taxon>
        <taxon>Pseudomonadati</taxon>
        <taxon>Pseudomonadota</taxon>
        <taxon>Gammaproteobacteria</taxon>
        <taxon>Pseudomonadales</taxon>
        <taxon>Pseudomonadaceae</taxon>
        <taxon>Pseudomonas</taxon>
    </lineage>
</organism>
<proteinExistence type="predicted"/>
<reference evidence="1 2" key="1">
    <citation type="submission" date="2018-08" db="EMBL/GenBank/DDBJ databases">
        <title>Recombination of ecologically and evolutionarily significant loci maintains genetic cohesion in the Pseudomonas syringae species complex.</title>
        <authorList>
            <person name="Dillon M."/>
            <person name="Thakur S."/>
            <person name="Almeida R.N.D."/>
            <person name="Weir B.S."/>
            <person name="Guttman D.S."/>
        </authorList>
    </citation>
    <scope>NUCLEOTIDE SEQUENCE [LARGE SCALE GENOMIC DNA]</scope>
    <source>
        <strain evidence="1 2">ICMP 4092</strain>
    </source>
</reference>
<name>A0A3M3YNW6_9PSED</name>
<sequence>MLALNALLEKEFLMRVCFVVMGFGKKVEYETGRVLDLDATYEAIIEPAVSSNGLRCIRADEITQSGIIDVKMYEMLLRADLVIADISTGNVNAVYELGVRHALRPNSTIIMTEDQGKLYFDLNHVSTFRYQHFGDDILAREARRAVKDLGALIGSVMAAQAVDSPVYTYLPKLLSPRMSDEEYEELLGEAEEAHQRFSRHMREGEGFMRQSKHLLACREFAAAHAMRPGEPNVVQKLALNTYKSKQPNELAALKAGLELIGLLHPQESNDPETVGIAGAITKRLWLLEGSREALDSSIQFYRRGFEVKRDYYNGQNLAQCFEFRAQVQSERSEKVFDFMCAQKIRKILLTSLHRVLESEDFFERPDKRWIYATLANCYFACEQPKQAEPFEHKFMGASEAQWEIDTYMAGKDELFRIREDRLTTLSQGQE</sequence>
<dbReference type="Pfam" id="PF20308">
    <property type="entry name" value="TPR-S"/>
    <property type="match status" value="1"/>
</dbReference>
<dbReference type="Proteomes" id="UP000268056">
    <property type="component" value="Unassembled WGS sequence"/>
</dbReference>
<accession>A0A3M3YNW6</accession>
<dbReference type="InterPro" id="IPR046880">
    <property type="entry name" value="TPR-S"/>
</dbReference>
<evidence type="ECO:0000313" key="2">
    <source>
        <dbReference type="Proteomes" id="UP000268056"/>
    </source>
</evidence>
<comment type="caution">
    <text evidence="1">The sequence shown here is derived from an EMBL/GenBank/DDBJ whole genome shotgun (WGS) entry which is preliminary data.</text>
</comment>
<dbReference type="EMBL" id="RBQC01000130">
    <property type="protein sequence ID" value="RMO84172.1"/>
    <property type="molecule type" value="Genomic_DNA"/>
</dbReference>
<dbReference type="AlphaFoldDB" id="A0A3M3YNW6"/>
<protein>
    <submittedName>
        <fullName evidence="1">Uncharacterized protein</fullName>
    </submittedName>
</protein>
<gene>
    <name evidence="1" type="ORF">ALQ32_01952</name>
</gene>